<keyword evidence="7 9" id="KW-1133">Transmembrane helix</keyword>
<dbReference type="AlphaFoldDB" id="A0A066ZN64"/>
<dbReference type="EMBL" id="JMIU01000001">
    <property type="protein sequence ID" value="KDN95238.1"/>
    <property type="molecule type" value="Genomic_DNA"/>
</dbReference>
<keyword evidence="8 9" id="KW-0472">Membrane</keyword>
<reference evidence="10 11" key="1">
    <citation type="submission" date="2014-04" db="EMBL/GenBank/DDBJ databases">
        <title>Draft genome sequence of Hydrogenovibrio marinus MH-110, a model organism for aerobic H2 metabolism.</title>
        <authorList>
            <person name="Cha H.J."/>
            <person name="Jo B.H."/>
            <person name="Hwang B.H."/>
        </authorList>
    </citation>
    <scope>NUCLEOTIDE SEQUENCE [LARGE SCALE GENOMIC DNA]</scope>
    <source>
        <strain evidence="10 11">MH-110</strain>
    </source>
</reference>
<feature type="transmembrane region" description="Helical" evidence="9">
    <location>
        <begin position="129"/>
        <end position="146"/>
    </location>
</feature>
<feature type="transmembrane region" description="Helical" evidence="9">
    <location>
        <begin position="244"/>
        <end position="264"/>
    </location>
</feature>
<keyword evidence="6 9" id="KW-0812">Transmembrane</keyword>
<feature type="transmembrane region" description="Helical" evidence="9">
    <location>
        <begin position="153"/>
        <end position="174"/>
    </location>
</feature>
<evidence type="ECO:0000256" key="2">
    <source>
        <dbReference type="ARBA" id="ARBA00004863"/>
    </source>
</evidence>
<comment type="subcellular location">
    <subcellularLocation>
        <location evidence="1">Membrane</location>
        <topology evidence="1">Multi-pass membrane protein</topology>
    </subcellularLocation>
</comment>
<dbReference type="GO" id="GO:0004659">
    <property type="term" value="F:prenyltransferase activity"/>
    <property type="evidence" value="ECO:0007669"/>
    <property type="project" value="InterPro"/>
</dbReference>
<dbReference type="InterPro" id="IPR000537">
    <property type="entry name" value="UbiA_prenyltransferase"/>
</dbReference>
<feature type="transmembrane region" description="Helical" evidence="9">
    <location>
        <begin position="102"/>
        <end position="123"/>
    </location>
</feature>
<evidence type="ECO:0000256" key="1">
    <source>
        <dbReference type="ARBA" id="ARBA00004141"/>
    </source>
</evidence>
<keyword evidence="11" id="KW-1185">Reference proteome</keyword>
<keyword evidence="4" id="KW-1003">Cell membrane</keyword>
<dbReference type="GO" id="GO:0009234">
    <property type="term" value="P:menaquinone biosynthetic process"/>
    <property type="evidence" value="ECO:0007669"/>
    <property type="project" value="UniProtKB-UniPathway"/>
</dbReference>
<dbReference type="RefSeq" id="WP_051622977.1">
    <property type="nucleotide sequence ID" value="NZ_AP020335.1"/>
</dbReference>
<dbReference type="InterPro" id="IPR044878">
    <property type="entry name" value="UbiA_sf"/>
</dbReference>
<accession>A0A066ZN64</accession>
<feature type="transmembrane region" description="Helical" evidence="9">
    <location>
        <begin position="180"/>
        <end position="199"/>
    </location>
</feature>
<dbReference type="CDD" id="cd13962">
    <property type="entry name" value="PT_UbiA_UBIAD1"/>
    <property type="match status" value="1"/>
</dbReference>
<feature type="transmembrane region" description="Helical" evidence="9">
    <location>
        <begin position="44"/>
        <end position="64"/>
    </location>
</feature>
<evidence type="ECO:0000256" key="9">
    <source>
        <dbReference type="SAM" id="Phobius"/>
    </source>
</evidence>
<feature type="transmembrane region" description="Helical" evidence="9">
    <location>
        <begin position="220"/>
        <end position="238"/>
    </location>
</feature>
<keyword evidence="5" id="KW-0808">Transferase</keyword>
<organism evidence="10 11">
    <name type="scientific">Hydrogenovibrio marinus</name>
    <dbReference type="NCBI Taxonomy" id="28885"/>
    <lineage>
        <taxon>Bacteria</taxon>
        <taxon>Pseudomonadati</taxon>
        <taxon>Pseudomonadota</taxon>
        <taxon>Gammaproteobacteria</taxon>
        <taxon>Thiotrichales</taxon>
        <taxon>Piscirickettsiaceae</taxon>
        <taxon>Hydrogenovibrio</taxon>
    </lineage>
</organism>
<keyword evidence="3" id="KW-0474">Menaquinone biosynthesis</keyword>
<protein>
    <recommendedName>
        <fullName evidence="12">Ubiquinone biosynthesis protein UbiA</fullName>
    </recommendedName>
</protein>
<dbReference type="STRING" id="28885.EI16_02735"/>
<name>A0A066ZN64_HYDMR</name>
<sequence>MNDTSLKLKTVFMTMRPPFLVLTLSIMLLLLAVSIEQAGIRILHFSFGLFALVCIGALAAHISVNMLNEYEDYQSGLDATTDRTSFSGGSGGLQAFSGAQEWVAAVAYALIGLIIALGAYFVYLRGWSLLPLGLLGVFVILSYTSLLTRFPWLCFMAPGLGFGPLMMVGGYFVLFGEFSWQVALVSLIPFLLVNNLLLINQLPDRAADKQFGRFNLWHRYGVAFGLKLFVLQGVLAFVVLAMAIFLGALPVAGSTGFLLLLLFVPMAHKVEYLQPVVSKEAGDDALKEFESIQNTAVWKDKLNSVMALNVGVTILLPIAVATGIYLSLI</sequence>
<dbReference type="PANTHER" id="PTHR13929:SF0">
    <property type="entry name" value="UBIA PRENYLTRANSFERASE DOMAIN-CONTAINING PROTEIN 1"/>
    <property type="match status" value="1"/>
</dbReference>
<evidence type="ECO:0000256" key="8">
    <source>
        <dbReference type="ARBA" id="ARBA00023136"/>
    </source>
</evidence>
<comment type="pathway">
    <text evidence="2">Quinol/quinone metabolism; menaquinone biosynthesis.</text>
</comment>
<feature type="transmembrane region" description="Helical" evidence="9">
    <location>
        <begin position="307"/>
        <end position="328"/>
    </location>
</feature>
<evidence type="ECO:0000256" key="5">
    <source>
        <dbReference type="ARBA" id="ARBA00022679"/>
    </source>
</evidence>
<proteinExistence type="predicted"/>
<dbReference type="GO" id="GO:0016020">
    <property type="term" value="C:membrane"/>
    <property type="evidence" value="ECO:0007669"/>
    <property type="project" value="UniProtKB-SubCell"/>
</dbReference>
<dbReference type="PIRSF" id="PIRSF005355">
    <property type="entry name" value="UBIAD1"/>
    <property type="match status" value="1"/>
</dbReference>
<dbReference type="Pfam" id="PF01040">
    <property type="entry name" value="UbiA"/>
    <property type="match status" value="1"/>
</dbReference>
<gene>
    <name evidence="10" type="ORF">EI16_02735</name>
</gene>
<dbReference type="PANTHER" id="PTHR13929">
    <property type="entry name" value="1,4-DIHYDROXY-2-NAPHTHOATE OCTAPRENYLTRANSFERASE"/>
    <property type="match status" value="1"/>
</dbReference>
<dbReference type="Proteomes" id="UP000027341">
    <property type="component" value="Unassembled WGS sequence"/>
</dbReference>
<evidence type="ECO:0000313" key="11">
    <source>
        <dbReference type="Proteomes" id="UP000027341"/>
    </source>
</evidence>
<dbReference type="Gene3D" id="1.10.357.140">
    <property type="entry name" value="UbiA prenyltransferase"/>
    <property type="match status" value="1"/>
</dbReference>
<evidence type="ECO:0008006" key="12">
    <source>
        <dbReference type="Google" id="ProtNLM"/>
    </source>
</evidence>
<evidence type="ECO:0000313" key="10">
    <source>
        <dbReference type="EMBL" id="KDN95238.1"/>
    </source>
</evidence>
<comment type="caution">
    <text evidence="10">The sequence shown here is derived from an EMBL/GenBank/DDBJ whole genome shotgun (WGS) entry which is preliminary data.</text>
</comment>
<dbReference type="GO" id="GO:0042371">
    <property type="term" value="P:vitamin K biosynthetic process"/>
    <property type="evidence" value="ECO:0007669"/>
    <property type="project" value="TreeGrafter"/>
</dbReference>
<evidence type="ECO:0000256" key="4">
    <source>
        <dbReference type="ARBA" id="ARBA00022475"/>
    </source>
</evidence>
<dbReference type="InterPro" id="IPR026046">
    <property type="entry name" value="UBIAD1"/>
</dbReference>
<evidence type="ECO:0000256" key="7">
    <source>
        <dbReference type="ARBA" id="ARBA00022989"/>
    </source>
</evidence>
<evidence type="ECO:0000256" key="3">
    <source>
        <dbReference type="ARBA" id="ARBA00022428"/>
    </source>
</evidence>
<evidence type="ECO:0000256" key="6">
    <source>
        <dbReference type="ARBA" id="ARBA00022692"/>
    </source>
</evidence>
<dbReference type="UniPathway" id="UPA00079"/>